<feature type="compositionally biased region" description="Acidic residues" evidence="1">
    <location>
        <begin position="55"/>
        <end position="67"/>
    </location>
</feature>
<proteinExistence type="predicted"/>
<dbReference type="EMBL" id="CM002922">
    <property type="protein sequence ID" value="KGN64350.1"/>
    <property type="molecule type" value="Genomic_DNA"/>
</dbReference>
<name>A0A0A0LR09_CUCSA</name>
<feature type="region of interest" description="Disordered" evidence="1">
    <location>
        <begin position="1"/>
        <end position="31"/>
    </location>
</feature>
<reference evidence="2 3" key="3">
    <citation type="journal article" date="2010" name="BMC Genomics">
        <title>Transcriptome sequencing and comparative analysis of cucumber flowers with different sex types.</title>
        <authorList>
            <person name="Guo S."/>
            <person name="Zheng Y."/>
            <person name="Joung J.G."/>
            <person name="Liu S."/>
            <person name="Zhang Z."/>
            <person name="Crasta O.R."/>
            <person name="Sobral B.W."/>
            <person name="Xu Y."/>
            <person name="Huang S."/>
            <person name="Fei Z."/>
        </authorList>
    </citation>
    <scope>NUCLEOTIDE SEQUENCE [LARGE SCALE GENOMIC DNA]</scope>
    <source>
        <strain evidence="3">cv. 9930</strain>
    </source>
</reference>
<feature type="region of interest" description="Disordered" evidence="1">
    <location>
        <begin position="48"/>
        <end position="73"/>
    </location>
</feature>
<dbReference type="OMA" id="CMDENYD"/>
<dbReference type="Proteomes" id="UP000029981">
    <property type="component" value="Chromosome 1"/>
</dbReference>
<evidence type="ECO:0000256" key="1">
    <source>
        <dbReference type="SAM" id="MobiDB-lite"/>
    </source>
</evidence>
<keyword evidence="3" id="KW-1185">Reference proteome</keyword>
<feature type="region of interest" description="Disordered" evidence="1">
    <location>
        <begin position="111"/>
        <end position="136"/>
    </location>
</feature>
<gene>
    <name evidence="2" type="ORF">Csa_1G047425</name>
</gene>
<dbReference type="Gramene" id="KGN64350">
    <property type="protein sequence ID" value="KGN64350"/>
    <property type="gene ID" value="Csa_1G047425"/>
</dbReference>
<accession>A0A0A0LR09</accession>
<reference evidence="2 3" key="2">
    <citation type="journal article" date="2009" name="PLoS ONE">
        <title>An integrated genetic and cytogenetic map of the cucumber genome.</title>
        <authorList>
            <person name="Ren Y."/>
            <person name="Zhang Z."/>
            <person name="Liu J."/>
            <person name="Staub J.E."/>
            <person name="Han Y."/>
            <person name="Cheng Z."/>
            <person name="Li X."/>
            <person name="Lu J."/>
            <person name="Miao H."/>
            <person name="Kang H."/>
            <person name="Xie B."/>
            <person name="Gu X."/>
            <person name="Wang X."/>
            <person name="Du Y."/>
            <person name="Jin W."/>
            <person name="Huang S."/>
        </authorList>
    </citation>
    <scope>NUCLEOTIDE SEQUENCE [LARGE SCALE GENOMIC DNA]</scope>
    <source>
        <strain evidence="3">cv. 9930</strain>
    </source>
</reference>
<evidence type="ECO:0000313" key="2">
    <source>
        <dbReference type="EMBL" id="KGN64350.1"/>
    </source>
</evidence>
<dbReference type="AlphaFoldDB" id="A0A0A0LR09"/>
<reference evidence="2 3" key="1">
    <citation type="journal article" date="2009" name="Nat. Genet.">
        <title>The genome of the cucumber, Cucumis sativus L.</title>
        <authorList>
            <person name="Huang S."/>
            <person name="Li R."/>
            <person name="Zhang Z."/>
            <person name="Li L."/>
            <person name="Gu X."/>
            <person name="Fan W."/>
            <person name="Lucas W.J."/>
            <person name="Wang X."/>
            <person name="Xie B."/>
            <person name="Ni P."/>
            <person name="Ren Y."/>
            <person name="Zhu H."/>
            <person name="Li J."/>
            <person name="Lin K."/>
            <person name="Jin W."/>
            <person name="Fei Z."/>
            <person name="Li G."/>
            <person name="Staub J."/>
            <person name="Kilian A."/>
            <person name="van der Vossen E.A."/>
            <person name="Wu Y."/>
            <person name="Guo J."/>
            <person name="He J."/>
            <person name="Jia Z."/>
            <person name="Ren Y."/>
            <person name="Tian G."/>
            <person name="Lu Y."/>
            <person name="Ruan J."/>
            <person name="Qian W."/>
            <person name="Wang M."/>
            <person name="Huang Q."/>
            <person name="Li B."/>
            <person name="Xuan Z."/>
            <person name="Cao J."/>
            <person name="Asan"/>
            <person name="Wu Z."/>
            <person name="Zhang J."/>
            <person name="Cai Q."/>
            <person name="Bai Y."/>
            <person name="Zhao B."/>
            <person name="Han Y."/>
            <person name="Li Y."/>
            <person name="Li X."/>
            <person name="Wang S."/>
            <person name="Shi Q."/>
            <person name="Liu S."/>
            <person name="Cho W.K."/>
            <person name="Kim J.Y."/>
            <person name="Xu Y."/>
            <person name="Heller-Uszynska K."/>
            <person name="Miao H."/>
            <person name="Cheng Z."/>
            <person name="Zhang S."/>
            <person name="Wu J."/>
            <person name="Yang Y."/>
            <person name="Kang H."/>
            <person name="Li M."/>
            <person name="Liang H."/>
            <person name="Ren X."/>
            <person name="Shi Z."/>
            <person name="Wen M."/>
            <person name="Jian M."/>
            <person name="Yang H."/>
            <person name="Zhang G."/>
            <person name="Yang Z."/>
            <person name="Chen R."/>
            <person name="Liu S."/>
            <person name="Li J."/>
            <person name="Ma L."/>
            <person name="Liu H."/>
            <person name="Zhou Y."/>
            <person name="Zhao J."/>
            <person name="Fang X."/>
            <person name="Li G."/>
            <person name="Fang L."/>
            <person name="Li Y."/>
            <person name="Liu D."/>
            <person name="Zheng H."/>
            <person name="Zhang Y."/>
            <person name="Qin N."/>
            <person name="Li Z."/>
            <person name="Yang G."/>
            <person name="Yang S."/>
            <person name="Bolund L."/>
            <person name="Kristiansen K."/>
            <person name="Zheng H."/>
            <person name="Li S."/>
            <person name="Zhang X."/>
            <person name="Yang H."/>
            <person name="Wang J."/>
            <person name="Sun R."/>
            <person name="Zhang B."/>
            <person name="Jiang S."/>
            <person name="Wang J."/>
            <person name="Du Y."/>
            <person name="Li S."/>
        </authorList>
    </citation>
    <scope>NUCLEOTIDE SEQUENCE [LARGE SCALE GENOMIC DNA]</scope>
    <source>
        <strain evidence="3">cv. 9930</strain>
    </source>
</reference>
<reference evidence="2 3" key="4">
    <citation type="journal article" date="2011" name="BMC Genomics">
        <title>RNA-Seq improves annotation of protein-coding genes in the cucumber genome.</title>
        <authorList>
            <person name="Li Z."/>
            <person name="Zhang Z."/>
            <person name="Yan P."/>
            <person name="Huang S."/>
            <person name="Fei Z."/>
            <person name="Lin K."/>
        </authorList>
    </citation>
    <scope>NUCLEOTIDE SEQUENCE [LARGE SCALE GENOMIC DNA]</scope>
    <source>
        <strain evidence="3">cv. 9930</strain>
    </source>
</reference>
<dbReference type="STRING" id="3659.A0A0A0LR09"/>
<feature type="compositionally biased region" description="Basic and acidic residues" evidence="1">
    <location>
        <begin position="1"/>
        <end position="10"/>
    </location>
</feature>
<feature type="compositionally biased region" description="Polar residues" evidence="1">
    <location>
        <begin position="16"/>
        <end position="27"/>
    </location>
</feature>
<sequence>MELRHSREMAKLGQKRVTNSRPKTQQEAPDLTDFMNDMFFGAVNKDKKAYNLTGNEDDDDDDDDEEWFDRSNRSRNEQLTDEWLDEARRLVASSPSRCNSPARLAPRFAAAANGRSSASIIDRRDPLSRSARRWEI</sequence>
<organism evidence="2 3">
    <name type="scientific">Cucumis sativus</name>
    <name type="common">Cucumber</name>
    <dbReference type="NCBI Taxonomy" id="3659"/>
    <lineage>
        <taxon>Eukaryota</taxon>
        <taxon>Viridiplantae</taxon>
        <taxon>Streptophyta</taxon>
        <taxon>Embryophyta</taxon>
        <taxon>Tracheophyta</taxon>
        <taxon>Spermatophyta</taxon>
        <taxon>Magnoliopsida</taxon>
        <taxon>eudicotyledons</taxon>
        <taxon>Gunneridae</taxon>
        <taxon>Pentapetalae</taxon>
        <taxon>rosids</taxon>
        <taxon>fabids</taxon>
        <taxon>Cucurbitales</taxon>
        <taxon>Cucurbitaceae</taxon>
        <taxon>Benincaseae</taxon>
        <taxon>Cucumis</taxon>
    </lineage>
</organism>
<evidence type="ECO:0000313" key="3">
    <source>
        <dbReference type="Proteomes" id="UP000029981"/>
    </source>
</evidence>
<feature type="compositionally biased region" description="Basic and acidic residues" evidence="1">
    <location>
        <begin position="121"/>
        <end position="136"/>
    </location>
</feature>
<protein>
    <submittedName>
        <fullName evidence="2">Uncharacterized protein</fullName>
    </submittedName>
</protein>